<dbReference type="InterPro" id="IPR003856">
    <property type="entry name" value="LPS_length_determ_N"/>
</dbReference>
<evidence type="ECO:0000256" key="9">
    <source>
        <dbReference type="ARBA" id="ARBA00022741"/>
    </source>
</evidence>
<dbReference type="GO" id="GO:0005524">
    <property type="term" value="F:ATP binding"/>
    <property type="evidence" value="ECO:0007669"/>
    <property type="project" value="UniProtKB-KW"/>
</dbReference>
<dbReference type="NCBIfam" id="TIGR01007">
    <property type="entry name" value="eps_fam"/>
    <property type="match status" value="1"/>
</dbReference>
<dbReference type="AlphaFoldDB" id="A0A1I0Q617"/>
<comment type="catalytic activity">
    <reaction evidence="15">
        <text>L-tyrosyl-[protein] + ATP = O-phospho-L-tyrosyl-[protein] + ADP + H(+)</text>
        <dbReference type="Rhea" id="RHEA:10596"/>
        <dbReference type="Rhea" id="RHEA-COMP:10136"/>
        <dbReference type="Rhea" id="RHEA-COMP:20101"/>
        <dbReference type="ChEBI" id="CHEBI:15378"/>
        <dbReference type="ChEBI" id="CHEBI:30616"/>
        <dbReference type="ChEBI" id="CHEBI:46858"/>
        <dbReference type="ChEBI" id="CHEBI:61978"/>
        <dbReference type="ChEBI" id="CHEBI:456216"/>
        <dbReference type="EC" id="2.7.10.2"/>
    </reaction>
</comment>
<dbReference type="InterPro" id="IPR032807">
    <property type="entry name" value="GNVR"/>
</dbReference>
<evidence type="ECO:0000256" key="5">
    <source>
        <dbReference type="ARBA" id="ARBA00022475"/>
    </source>
</evidence>
<name>A0A1I0Q617_9FLAO</name>
<keyword evidence="11" id="KW-0067">ATP-binding</keyword>
<dbReference type="Pfam" id="PF13807">
    <property type="entry name" value="GNVR"/>
    <property type="match status" value="1"/>
</dbReference>
<keyword evidence="14" id="KW-0829">Tyrosine-protein kinase</keyword>
<evidence type="ECO:0000256" key="12">
    <source>
        <dbReference type="ARBA" id="ARBA00022989"/>
    </source>
</evidence>
<evidence type="ECO:0000256" key="7">
    <source>
        <dbReference type="ARBA" id="ARBA00022679"/>
    </source>
</evidence>
<keyword evidence="10" id="KW-0418">Kinase</keyword>
<dbReference type="PANTHER" id="PTHR32309:SF13">
    <property type="entry name" value="FERRIC ENTEROBACTIN TRANSPORT PROTEIN FEPE"/>
    <property type="match status" value="1"/>
</dbReference>
<keyword evidence="13 16" id="KW-0472">Membrane</keyword>
<evidence type="ECO:0000256" key="15">
    <source>
        <dbReference type="ARBA" id="ARBA00051245"/>
    </source>
</evidence>
<dbReference type="Gene3D" id="3.40.50.300">
    <property type="entry name" value="P-loop containing nucleotide triphosphate hydrolases"/>
    <property type="match status" value="1"/>
</dbReference>
<keyword evidence="9" id="KW-0547">Nucleotide-binding</keyword>
<evidence type="ECO:0000256" key="8">
    <source>
        <dbReference type="ARBA" id="ARBA00022692"/>
    </source>
</evidence>
<dbReference type="PANTHER" id="PTHR32309">
    <property type="entry name" value="TYROSINE-PROTEIN KINASE"/>
    <property type="match status" value="1"/>
</dbReference>
<organism evidence="20 21">
    <name type="scientific">Chryseobacterium wanjuense</name>
    <dbReference type="NCBI Taxonomy" id="356305"/>
    <lineage>
        <taxon>Bacteria</taxon>
        <taxon>Pseudomonadati</taxon>
        <taxon>Bacteroidota</taxon>
        <taxon>Flavobacteriia</taxon>
        <taxon>Flavobacteriales</taxon>
        <taxon>Weeksellaceae</taxon>
        <taxon>Chryseobacterium group</taxon>
        <taxon>Chryseobacterium</taxon>
    </lineage>
</organism>
<feature type="transmembrane region" description="Helical" evidence="16">
    <location>
        <begin position="485"/>
        <end position="506"/>
    </location>
</feature>
<proteinExistence type="inferred from homology"/>
<dbReference type="RefSeq" id="WP_089791533.1">
    <property type="nucleotide sequence ID" value="NZ_FOIU01000001.1"/>
</dbReference>
<evidence type="ECO:0000256" key="10">
    <source>
        <dbReference type="ARBA" id="ARBA00022777"/>
    </source>
</evidence>
<keyword evidence="5" id="KW-1003">Cell membrane</keyword>
<dbReference type="InterPro" id="IPR025669">
    <property type="entry name" value="AAA_dom"/>
</dbReference>
<dbReference type="CDD" id="cd05387">
    <property type="entry name" value="BY-kinase"/>
    <property type="match status" value="1"/>
</dbReference>
<evidence type="ECO:0000256" key="14">
    <source>
        <dbReference type="ARBA" id="ARBA00023137"/>
    </source>
</evidence>
<evidence type="ECO:0000256" key="1">
    <source>
        <dbReference type="ARBA" id="ARBA00004429"/>
    </source>
</evidence>
<dbReference type="OrthoDB" id="9794577at2"/>
<dbReference type="Pfam" id="PF13614">
    <property type="entry name" value="AAA_31"/>
    <property type="match status" value="1"/>
</dbReference>
<comment type="similarity">
    <text evidence="3">Belongs to the etk/wzc family.</text>
</comment>
<dbReference type="EC" id="2.7.10.2" evidence="4"/>
<evidence type="ECO:0000256" key="2">
    <source>
        <dbReference type="ARBA" id="ARBA00007316"/>
    </source>
</evidence>
<keyword evidence="7" id="KW-0808">Transferase</keyword>
<dbReference type="GO" id="GO:0004715">
    <property type="term" value="F:non-membrane spanning protein tyrosine kinase activity"/>
    <property type="evidence" value="ECO:0007669"/>
    <property type="project" value="UniProtKB-EC"/>
</dbReference>
<evidence type="ECO:0000256" key="3">
    <source>
        <dbReference type="ARBA" id="ARBA00008883"/>
    </source>
</evidence>
<evidence type="ECO:0000256" key="13">
    <source>
        <dbReference type="ARBA" id="ARBA00023136"/>
    </source>
</evidence>
<evidence type="ECO:0000256" key="4">
    <source>
        <dbReference type="ARBA" id="ARBA00011903"/>
    </source>
</evidence>
<keyword evidence="12 16" id="KW-1133">Transmembrane helix</keyword>
<sequence length="778" mass="87719">MQQTDFQAKEEKLNIKKTISKYLYKWPWFIASILVFVTGAYIYLRYSVPQYQSKTTLKFDKKQNDLSSALADLDNLGIGLGNADELKSEAAVVNSRPILTQVVNNLNLNVEYFTAGEIKDSQLFSKAPITAKILSYKDEKFAPSQCTVTDIKGDQFTLETEKKKKITGKFNMPLQLDFGTVVLQIKPQFVLKSEYKIVFSSPMDKVKKLEKTIRVNLPDEKAMLMDISLIGSLPEKSEAILNEVTKQYNLDGQRDKNLQAENTQKFIDKRLEVITKDLSGVENQKEDFQNRNRIVDLQAQAELALQNTSENTKVLLQQQTQLDLLNSLTAEASKNNNQLMPSNLGLNPSLEQSISQYNQLLITRNKTLRQATNENPAVIEMNREIASLKEVIRDNINEQKATVQKGIAQLQNQISTSNTVIEKVPGQSKVYRGIERQQNLKEQLFLFLLQKREENAINLSVDVPKAKIVNPAFTEDLPVSPKKDIIFAGALFLGLLLPFAVFYISFTLDDKIYSRDDIKERSGLGVLVDIPSLKDNENHLVQKNDFSELAEAFRVLVSNLKFILPIKDSAKVIMVTSSVKGEGKTLVSVNLALTLANKNGRALLIGSDIRNPQIQRYDNEPTKRKGLTEYLYDDSVDVEELIHTSTTNPACDVIYAGTIPPNPQELLSNGRYQKLIEQMSSQYAYIIIDSAPLMLVSDTLSIADTADATLYVVRSGESRNILINFANDLVKDSKLNNVSFVINDVSKRAGGYGYNYSYGYGYSQTNDKKSWWKKMFKS</sequence>
<dbReference type="SUPFAM" id="SSF52540">
    <property type="entry name" value="P-loop containing nucleoside triphosphate hydrolases"/>
    <property type="match status" value="1"/>
</dbReference>
<evidence type="ECO:0000259" key="17">
    <source>
        <dbReference type="Pfam" id="PF02706"/>
    </source>
</evidence>
<dbReference type="Pfam" id="PF02706">
    <property type="entry name" value="Wzz"/>
    <property type="match status" value="1"/>
</dbReference>
<accession>A0A1I0Q617</accession>
<gene>
    <name evidence="20" type="ORF">SAMN05421841_1681</name>
</gene>
<dbReference type="InterPro" id="IPR050445">
    <property type="entry name" value="Bact_polysacc_biosynth/exp"/>
</dbReference>
<keyword evidence="21" id="KW-1185">Reference proteome</keyword>
<evidence type="ECO:0000256" key="11">
    <source>
        <dbReference type="ARBA" id="ARBA00022840"/>
    </source>
</evidence>
<evidence type="ECO:0000259" key="19">
    <source>
        <dbReference type="Pfam" id="PF13807"/>
    </source>
</evidence>
<dbReference type="InterPro" id="IPR005702">
    <property type="entry name" value="Wzc-like_C"/>
</dbReference>
<evidence type="ECO:0000313" key="21">
    <source>
        <dbReference type="Proteomes" id="UP000199469"/>
    </source>
</evidence>
<dbReference type="STRING" id="356305.SAMN05421841_1681"/>
<evidence type="ECO:0000256" key="6">
    <source>
        <dbReference type="ARBA" id="ARBA00022519"/>
    </source>
</evidence>
<feature type="domain" description="AAA" evidence="18">
    <location>
        <begin position="571"/>
        <end position="704"/>
    </location>
</feature>
<dbReference type="Proteomes" id="UP000199469">
    <property type="component" value="Unassembled WGS sequence"/>
</dbReference>
<dbReference type="InterPro" id="IPR027417">
    <property type="entry name" value="P-loop_NTPase"/>
</dbReference>
<dbReference type="EMBL" id="FOIU01000001">
    <property type="protein sequence ID" value="SEW22312.1"/>
    <property type="molecule type" value="Genomic_DNA"/>
</dbReference>
<feature type="transmembrane region" description="Helical" evidence="16">
    <location>
        <begin position="26"/>
        <end position="44"/>
    </location>
</feature>
<feature type="domain" description="Tyrosine-protein kinase G-rich" evidence="19">
    <location>
        <begin position="435"/>
        <end position="502"/>
    </location>
</feature>
<comment type="subcellular location">
    <subcellularLocation>
        <location evidence="1">Cell inner membrane</location>
        <topology evidence="1">Multi-pass membrane protein</topology>
    </subcellularLocation>
</comment>
<comment type="similarity">
    <text evidence="2">Belongs to the CpsD/CapB family.</text>
</comment>
<evidence type="ECO:0000313" key="20">
    <source>
        <dbReference type="EMBL" id="SEW22312.1"/>
    </source>
</evidence>
<protein>
    <recommendedName>
        <fullName evidence="4">non-specific protein-tyrosine kinase</fullName>
        <ecNumber evidence="4">2.7.10.2</ecNumber>
    </recommendedName>
</protein>
<evidence type="ECO:0000259" key="18">
    <source>
        <dbReference type="Pfam" id="PF13614"/>
    </source>
</evidence>
<keyword evidence="8 16" id="KW-0812">Transmembrane</keyword>
<reference evidence="21" key="1">
    <citation type="submission" date="2016-10" db="EMBL/GenBank/DDBJ databases">
        <authorList>
            <person name="Varghese N."/>
            <person name="Submissions S."/>
        </authorList>
    </citation>
    <scope>NUCLEOTIDE SEQUENCE [LARGE SCALE GENOMIC DNA]</scope>
    <source>
        <strain evidence="21">DSM 17724</strain>
    </source>
</reference>
<evidence type="ECO:0000256" key="16">
    <source>
        <dbReference type="SAM" id="Phobius"/>
    </source>
</evidence>
<keyword evidence="6" id="KW-0997">Cell inner membrane</keyword>
<dbReference type="GO" id="GO:0005886">
    <property type="term" value="C:plasma membrane"/>
    <property type="evidence" value="ECO:0007669"/>
    <property type="project" value="UniProtKB-SubCell"/>
</dbReference>
<feature type="domain" description="Polysaccharide chain length determinant N-terminal" evidence="17">
    <location>
        <begin position="25"/>
        <end position="106"/>
    </location>
</feature>